<feature type="transmembrane region" description="Helical" evidence="1">
    <location>
        <begin position="6"/>
        <end position="24"/>
    </location>
</feature>
<gene>
    <name evidence="2" type="ORF">SAMN06265377_2390</name>
</gene>
<reference evidence="3" key="1">
    <citation type="submission" date="2017-09" db="EMBL/GenBank/DDBJ databases">
        <authorList>
            <person name="Varghese N."/>
            <person name="Submissions S."/>
        </authorList>
    </citation>
    <scope>NUCLEOTIDE SEQUENCE [LARGE SCALE GENOMIC DNA]</scope>
    <source>
        <strain evidence="3">DSM 25885</strain>
    </source>
</reference>
<evidence type="ECO:0000313" key="2">
    <source>
        <dbReference type="EMBL" id="SNZ00566.1"/>
    </source>
</evidence>
<dbReference type="AlphaFoldDB" id="A0A285MXP0"/>
<keyword evidence="3" id="KW-1185">Reference proteome</keyword>
<dbReference type="EMBL" id="OBEH01000003">
    <property type="protein sequence ID" value="SNZ00566.1"/>
    <property type="molecule type" value="Genomic_DNA"/>
</dbReference>
<keyword evidence="1" id="KW-1133">Transmembrane helix</keyword>
<keyword evidence="1" id="KW-0812">Transmembrane</keyword>
<sequence>MRKKTLKIIGIILVVLSGVIFIFSKTKRITPLSWAHNEVNKSMFFATAINGYDPVAYITVNKAIEGDESYSYKWNDATWFFASEENKNTFKENPEKYTPQYGGFCAFAVSKGFTANSNPNVFELIDGKAYFFADESVKTKWLGSKKENLQLSEKNWN</sequence>
<dbReference type="Proteomes" id="UP000219048">
    <property type="component" value="Unassembled WGS sequence"/>
</dbReference>
<dbReference type="OrthoDB" id="344729at2"/>
<evidence type="ECO:0000256" key="1">
    <source>
        <dbReference type="SAM" id="Phobius"/>
    </source>
</evidence>
<dbReference type="RefSeq" id="WP_097046010.1">
    <property type="nucleotide sequence ID" value="NZ_OBEH01000003.1"/>
</dbReference>
<accession>A0A285MXP0</accession>
<organism evidence="2 3">
    <name type="scientific">Flagellimonas pacifica</name>
    <dbReference type="NCBI Taxonomy" id="1247520"/>
    <lineage>
        <taxon>Bacteria</taxon>
        <taxon>Pseudomonadati</taxon>
        <taxon>Bacteroidota</taxon>
        <taxon>Flavobacteriia</taxon>
        <taxon>Flavobacteriales</taxon>
        <taxon>Flavobacteriaceae</taxon>
        <taxon>Flagellimonas</taxon>
    </lineage>
</organism>
<name>A0A285MXP0_9FLAO</name>
<keyword evidence="1" id="KW-0472">Membrane</keyword>
<protein>
    <submittedName>
        <fullName evidence="2">YHS domain-containing protein</fullName>
    </submittedName>
</protein>
<dbReference type="NCBIfam" id="NF041384">
    <property type="entry name" value="YHS_seleno_dom"/>
    <property type="match status" value="1"/>
</dbReference>
<evidence type="ECO:0000313" key="3">
    <source>
        <dbReference type="Proteomes" id="UP000219048"/>
    </source>
</evidence>
<proteinExistence type="predicted"/>